<keyword evidence="9" id="KW-0547">Nucleotide-binding</keyword>
<feature type="domain" description="ABC transporter" evidence="18">
    <location>
        <begin position="582"/>
        <end position="806"/>
    </location>
</feature>
<feature type="transmembrane region" description="Helical" evidence="17">
    <location>
        <begin position="91"/>
        <end position="109"/>
    </location>
</feature>
<dbReference type="PROSITE" id="PS50929">
    <property type="entry name" value="ABC_TM1F"/>
    <property type="match status" value="2"/>
</dbReference>
<feature type="transmembrane region" description="Helical" evidence="17">
    <location>
        <begin position="21"/>
        <end position="41"/>
    </location>
</feature>
<dbReference type="EMBL" id="JH432011">
    <property type="status" value="NOT_ANNOTATED_CDS"/>
    <property type="molecule type" value="Genomic_DNA"/>
</dbReference>
<evidence type="ECO:0000259" key="19">
    <source>
        <dbReference type="PROSITE" id="PS50929"/>
    </source>
</evidence>
<evidence type="ECO:0000256" key="9">
    <source>
        <dbReference type="ARBA" id="ARBA00022741"/>
    </source>
</evidence>
<feature type="transmembrane region" description="Helical" evidence="17">
    <location>
        <begin position="282"/>
        <end position="304"/>
    </location>
</feature>
<organism evidence="20 21">
    <name type="scientific">Strigamia maritima</name>
    <name type="common">European centipede</name>
    <name type="synonym">Geophilus maritimus</name>
    <dbReference type="NCBI Taxonomy" id="126957"/>
    <lineage>
        <taxon>Eukaryota</taxon>
        <taxon>Metazoa</taxon>
        <taxon>Ecdysozoa</taxon>
        <taxon>Arthropoda</taxon>
        <taxon>Myriapoda</taxon>
        <taxon>Chilopoda</taxon>
        <taxon>Pleurostigmophora</taxon>
        <taxon>Geophilomorpha</taxon>
        <taxon>Linotaeniidae</taxon>
        <taxon>Strigamia</taxon>
    </lineage>
</organism>
<keyword evidence="7 17" id="KW-0812">Transmembrane</keyword>
<keyword evidence="11" id="KW-1278">Translocase</keyword>
<dbReference type="FunFam" id="1.20.1560.10:FF:000020">
    <property type="entry name" value="ABC metal ion transporter"/>
    <property type="match status" value="1"/>
</dbReference>
<dbReference type="InterPro" id="IPR003439">
    <property type="entry name" value="ABC_transporter-like_ATP-bd"/>
</dbReference>
<dbReference type="HOGENOM" id="CLU_000604_27_3_1"/>
<feature type="transmembrane region" description="Helical" evidence="17">
    <location>
        <begin position="1170"/>
        <end position="1188"/>
    </location>
</feature>
<feature type="transmembrane region" description="Helical" evidence="17">
    <location>
        <begin position="1065"/>
        <end position="1096"/>
    </location>
</feature>
<dbReference type="SUPFAM" id="SSF103506">
    <property type="entry name" value="Mitochondrial carrier"/>
    <property type="match status" value="1"/>
</dbReference>
<evidence type="ECO:0000256" key="6">
    <source>
        <dbReference type="ARBA" id="ARBA00022554"/>
    </source>
</evidence>
<keyword evidence="21" id="KW-1185">Reference proteome</keyword>
<dbReference type="InterPro" id="IPR036640">
    <property type="entry name" value="ABC1_TM_sf"/>
</dbReference>
<keyword evidence="10" id="KW-0067">ATP-binding</keyword>
<feature type="transmembrane region" description="Helical" evidence="17">
    <location>
        <begin position="121"/>
        <end position="140"/>
    </location>
</feature>
<evidence type="ECO:0000256" key="2">
    <source>
        <dbReference type="ARBA" id="ARBA00004651"/>
    </source>
</evidence>
<dbReference type="GO" id="GO:0016887">
    <property type="term" value="F:ATP hydrolysis activity"/>
    <property type="evidence" value="ECO:0007669"/>
    <property type="project" value="InterPro"/>
</dbReference>
<keyword evidence="12 17" id="KW-1133">Transmembrane helix</keyword>
<dbReference type="InterPro" id="IPR011527">
    <property type="entry name" value="ABC1_TM_dom"/>
</dbReference>
<evidence type="ECO:0000256" key="1">
    <source>
        <dbReference type="ARBA" id="ARBA00004128"/>
    </source>
</evidence>
<evidence type="ECO:0000256" key="14">
    <source>
        <dbReference type="ARBA" id="ARBA00024220"/>
    </source>
</evidence>
<keyword evidence="6" id="KW-0926">Vacuole</keyword>
<dbReference type="GO" id="GO:0005774">
    <property type="term" value="C:vacuolar membrane"/>
    <property type="evidence" value="ECO:0007669"/>
    <property type="project" value="UniProtKB-SubCell"/>
</dbReference>
<comment type="subcellular location">
    <subcellularLocation>
        <location evidence="2">Cell membrane</location>
        <topology evidence="2">Multi-pass membrane protein</topology>
    </subcellularLocation>
    <subcellularLocation>
        <location evidence="1">Vacuole membrane</location>
        <topology evidence="1">Multi-pass membrane protein</topology>
    </subcellularLocation>
</comment>
<dbReference type="CDD" id="cd18595">
    <property type="entry name" value="ABC_6TM_MRP1_2_3_6_D1_like"/>
    <property type="match status" value="1"/>
</dbReference>
<dbReference type="Pfam" id="PF24357">
    <property type="entry name" value="TMD0_ABC"/>
    <property type="match status" value="1"/>
</dbReference>
<feature type="transmembrane region" description="Helical" evidence="17">
    <location>
        <begin position="417"/>
        <end position="439"/>
    </location>
</feature>
<dbReference type="InterPro" id="IPR003593">
    <property type="entry name" value="AAA+_ATPase"/>
</dbReference>
<dbReference type="InterPro" id="IPR056227">
    <property type="entry name" value="TMD0_ABC"/>
</dbReference>
<evidence type="ECO:0000259" key="18">
    <source>
        <dbReference type="PROSITE" id="PS50893"/>
    </source>
</evidence>
<accession>T1JBI7</accession>
<dbReference type="Gene3D" id="3.40.50.300">
    <property type="entry name" value="P-loop containing nucleotide triphosphate hydrolases"/>
    <property type="match status" value="2"/>
</dbReference>
<dbReference type="PROSITE" id="PS00211">
    <property type="entry name" value="ABC_TRANSPORTER_1"/>
    <property type="match status" value="2"/>
</dbReference>
<feature type="region of interest" description="Disordered" evidence="16">
    <location>
        <begin position="850"/>
        <end position="902"/>
    </location>
</feature>
<dbReference type="SMART" id="SM00382">
    <property type="entry name" value="AAA"/>
    <property type="match status" value="2"/>
</dbReference>
<dbReference type="eggNOG" id="KOG2745">
    <property type="taxonomic scope" value="Eukaryota"/>
</dbReference>
<dbReference type="GO" id="GO:0005524">
    <property type="term" value="F:ATP binding"/>
    <property type="evidence" value="ECO:0007669"/>
    <property type="project" value="UniProtKB-KW"/>
</dbReference>
<evidence type="ECO:0000256" key="16">
    <source>
        <dbReference type="SAM" id="MobiDB-lite"/>
    </source>
</evidence>
<evidence type="ECO:0000256" key="4">
    <source>
        <dbReference type="ARBA" id="ARBA00022448"/>
    </source>
</evidence>
<feature type="transmembrane region" description="Helical" evidence="17">
    <location>
        <begin position="316"/>
        <end position="339"/>
    </location>
</feature>
<dbReference type="InterPro" id="IPR023395">
    <property type="entry name" value="MCP_dom_sf"/>
</dbReference>
<evidence type="ECO:0000256" key="11">
    <source>
        <dbReference type="ARBA" id="ARBA00022967"/>
    </source>
</evidence>
<dbReference type="CDD" id="cd18603">
    <property type="entry name" value="ABC_6TM_MRP1_2_3_6_D2_like"/>
    <property type="match status" value="1"/>
</dbReference>
<dbReference type="Proteomes" id="UP000014500">
    <property type="component" value="Unassembled WGS sequence"/>
</dbReference>
<dbReference type="GO" id="GO:0000323">
    <property type="term" value="C:lytic vacuole"/>
    <property type="evidence" value="ECO:0007669"/>
    <property type="project" value="UniProtKB-ARBA"/>
</dbReference>
<evidence type="ECO:0000256" key="15">
    <source>
        <dbReference type="ARBA" id="ARBA00047523"/>
    </source>
</evidence>
<dbReference type="Gene3D" id="1.20.1560.10">
    <property type="entry name" value="ABC transporter type 1, transmembrane domain"/>
    <property type="match status" value="2"/>
</dbReference>
<reference evidence="20" key="2">
    <citation type="submission" date="2015-02" db="UniProtKB">
        <authorList>
            <consortium name="EnsemblMetazoa"/>
        </authorList>
    </citation>
    <scope>IDENTIFICATION</scope>
</reference>
<dbReference type="GO" id="GO:0015431">
    <property type="term" value="F:ABC-type glutathione S-conjugate transporter activity"/>
    <property type="evidence" value="ECO:0007669"/>
    <property type="project" value="UniProtKB-EC"/>
</dbReference>
<evidence type="ECO:0000313" key="20">
    <source>
        <dbReference type="EnsemblMetazoa" id="SMAR011133-PA"/>
    </source>
</evidence>
<dbReference type="eggNOG" id="KOG0054">
    <property type="taxonomic scope" value="Eukaryota"/>
</dbReference>
<dbReference type="NCBIfam" id="TIGR00957">
    <property type="entry name" value="MRP_assoc_pro"/>
    <property type="match status" value="1"/>
</dbReference>
<feature type="compositionally biased region" description="Basic and acidic residues" evidence="16">
    <location>
        <begin position="863"/>
        <end position="872"/>
    </location>
</feature>
<sequence length="1882" mass="210548">DENVVWNTTNPDFTACFQKTVFVWVPFGILWLLTPFELCTLNNFKEKPLPWTGLNITKLVFSFLLMVTSILDMTHWLIDYVYTDGVPYANYNSPFIKAISYVIFLLIFIQKSRATTSSGLLFIFWFLTSITATLSFRTHITNALSSEKDENFLDFIFTVISYPIIISQLILSAFAESPSASPKSKQKKPSPETNSSFVSRLYFAWFDSMILKGFKKPLIIGDMWDLLPINQCEFVALVFNKYWERVKTKVGLKNATSKTVKNASIVRALWNTFKWPFMFAGFLRLIADSLALVNPLILQLLITFVSTPNEPSWRGYLYAFLLCGCSLLQSIIYGQQYLIMFNIAMRIRAAVISTIYQKALRISPAIRKTSTMGEIVNLMSVDAQRLMDLIPELHVMWTAFIQIGLALYLLWGQLGPSIMTGFAIMVIMIPINGFIAGRYKLLQINQMRNKDQRVKLMNEVLNGIKVLKLYAWERSFQQRIEECRGRELKVMKSAAYLNAVSSFVFSTVPLAVALGSFATYVLIDENNILDATRAFVSLSLFNIIQQTGSKNAFVSFNRMNKFLNSEELDFGTVSHDPAEHSIQMQNVSLAWDNESEPMLHDITLSVPAGSLVAIVGSVGTGKSSLLSGMLGDMVKRSGTINVNGTVAYVAQQAWIQNSSLRDNVLFGKPFNQFRYDQVIEACALKPDLQMLPGGDETEIGEKGINLSGGQKQRVSVARAVYFDSEIILLDDPLSAVDSHVGKHIFENVIGPEGVLKNKTRVLITNGITYLPQMHYIVVLDKGTIVEEGTYEQLVEARGPFSEFLMNYLKETEEDVLEEELSDLEDIAQDLLSRIGTPELERTISRKLSGIAKSGGSDASASSDAEKLRKKSDSQAPRIFHRTKSQGRISSARRQESKVLTPKEIQQKSGKLVHAEVLETGKVQWAVYIHYLRFIGLWVASLTGSSYVISSAFTVGSNIWLSIWSEDPVSLDGKQDIGLRDLRLGVYGGLGFGQASFVLFASYSLAVGCIKASKAVHGTMLSNVLRCPMSFFDTTPLGRILNRFSKDIDIVDTTIPMILRPLIGTFLQVISTIVIISISTPIFLIIAIPISILFYVVQRFYIFTSRQLKRLESITRSPIFSHFSETLSGASTIRAYSLENQFVSNFQQKVDTNHGCYYPSIIANRWLSIRLELLANLIILSAALLAVIGRDTLDAGTVGLSITYASSITNVLIFMVRMMSDLETNIVAVERIQEYSGSKVEAPEYKQDDQLLHEEWPQNGVIVFDNYSTRYRSGLDLVLNDINLLIRSKEKIGIVGRTGAGKSSLTLALFRLIEPANGVIRIDDADTFQLGLNRLRSKLTIIPQDPVLFSGSLRMNLDPFDKYSDDAVWKSLEQAHLKSFVMSLQDGLTYRVSEGGDNLSVGQRQLVCLARALLRKTKILILDEATASVDLETDDLIQTTIRKEFEDCTIITIAHRLNTIMDSTRVMVLERGQIQEFESPTILLQNKKSLFYSMAKDAEFILIRLYKILRKISFIHIINLFTETTTPSFWRHADQKATSTSVRTKSKPKNRCSIMATTDSETVQWIQAFLRLGMTAAAHPVEQIGYEPIPPRQTTTFFGKPALGLPGLLEYMGHIKKTDGFFGLYRGVTPRLCGSIVSGYVFSKVTESLEAEIQTDELDAASCTNEDKVMNFLQATVRDMSGRCMAIVASQPFHVITIRAIAQFVGRETLYNGFFSSLKEIYENEGFSGGLVPRLLAEITSLWISATLTFVINTYIVEDADFRGYTSASMAFIASAITYPLNLVSNIMAMNDSGLAAGMPPNMPIFFSWQDCWKSLSSQNQLKRGSSLLWRYYTGPYVSIGGKPTVVTLSDFVRPRPSVRPQSESNASSLFPSLPRVGIFSGL</sequence>
<evidence type="ECO:0000256" key="5">
    <source>
        <dbReference type="ARBA" id="ARBA00022475"/>
    </source>
</evidence>
<feature type="domain" description="ABC transmembrane type-1" evidence="19">
    <location>
        <begin position="947"/>
        <end position="1223"/>
    </location>
</feature>
<evidence type="ECO:0000256" key="13">
    <source>
        <dbReference type="ARBA" id="ARBA00023136"/>
    </source>
</evidence>
<feature type="domain" description="ABC transmembrane type-1" evidence="19">
    <location>
        <begin position="279"/>
        <end position="546"/>
    </location>
</feature>
<keyword evidence="13 17" id="KW-0472">Membrane</keyword>
<dbReference type="EC" id="7.6.2.3" evidence="14"/>
<feature type="transmembrane region" description="Helical" evidence="17">
    <location>
        <begin position="53"/>
        <end position="71"/>
    </location>
</feature>
<feature type="transmembrane region" description="Helical" evidence="17">
    <location>
        <begin position="393"/>
        <end position="411"/>
    </location>
</feature>
<dbReference type="CDD" id="cd03250">
    <property type="entry name" value="ABCC_MRP_domain1"/>
    <property type="match status" value="1"/>
</dbReference>
<dbReference type="EnsemblMetazoa" id="SMAR011133-RA">
    <property type="protein sequence ID" value="SMAR011133-PA"/>
    <property type="gene ID" value="SMAR011133"/>
</dbReference>
<keyword evidence="5" id="KW-1003">Cell membrane</keyword>
<protein>
    <recommendedName>
        <fullName evidence="14">ABC-type glutathione-S-conjugate transporter</fullName>
        <ecNumber evidence="14">7.6.2.3</ecNumber>
    </recommendedName>
</protein>
<dbReference type="SUPFAM" id="SSF52540">
    <property type="entry name" value="P-loop containing nucleoside triphosphate hydrolases"/>
    <property type="match status" value="2"/>
</dbReference>
<dbReference type="CDD" id="cd03244">
    <property type="entry name" value="ABCC_MRP_domain2"/>
    <property type="match status" value="1"/>
</dbReference>
<dbReference type="FunFam" id="1.20.1560.10:FF:000001">
    <property type="entry name" value="ATP-binding cassette subfamily C member 1"/>
    <property type="match status" value="1"/>
</dbReference>
<dbReference type="SUPFAM" id="SSF90123">
    <property type="entry name" value="ABC transporter transmembrane region"/>
    <property type="match status" value="2"/>
</dbReference>
<dbReference type="InterPro" id="IPR005292">
    <property type="entry name" value="MRP"/>
</dbReference>
<keyword evidence="8" id="KW-0677">Repeat</keyword>
<dbReference type="Gene3D" id="1.50.40.10">
    <property type="entry name" value="Mitochondrial carrier domain"/>
    <property type="match status" value="1"/>
</dbReference>
<dbReference type="Pfam" id="PF00664">
    <property type="entry name" value="ABC_membrane"/>
    <property type="match status" value="2"/>
</dbReference>
<evidence type="ECO:0000256" key="17">
    <source>
        <dbReference type="SAM" id="Phobius"/>
    </source>
</evidence>
<dbReference type="Pfam" id="PF00005">
    <property type="entry name" value="ABC_tran"/>
    <property type="match status" value="2"/>
</dbReference>
<proteinExistence type="inferred from homology"/>
<dbReference type="OMA" id="MEREWYQ"/>
<feature type="transmembrane region" description="Helical" evidence="17">
    <location>
        <begin position="494"/>
        <end position="523"/>
    </location>
</feature>
<feature type="domain" description="ABC transporter" evidence="18">
    <location>
        <begin position="1261"/>
        <end position="1495"/>
    </location>
</feature>
<dbReference type="InterPro" id="IPR050173">
    <property type="entry name" value="ABC_transporter_C-like"/>
</dbReference>
<dbReference type="GO" id="GO:0005886">
    <property type="term" value="C:plasma membrane"/>
    <property type="evidence" value="ECO:0007669"/>
    <property type="project" value="UniProtKB-SubCell"/>
</dbReference>
<evidence type="ECO:0000313" key="21">
    <source>
        <dbReference type="Proteomes" id="UP000014500"/>
    </source>
</evidence>
<name>T1JBI7_STRMM</name>
<evidence type="ECO:0000256" key="7">
    <source>
        <dbReference type="ARBA" id="ARBA00022692"/>
    </source>
</evidence>
<dbReference type="InterPro" id="IPR027417">
    <property type="entry name" value="P-loop_NTPase"/>
</dbReference>
<dbReference type="PANTHER" id="PTHR24223">
    <property type="entry name" value="ATP-BINDING CASSETTE SUB-FAMILY C"/>
    <property type="match status" value="1"/>
</dbReference>
<feature type="compositionally biased region" description="Low complexity" evidence="16">
    <location>
        <begin position="850"/>
        <end position="862"/>
    </location>
</feature>
<evidence type="ECO:0000256" key="8">
    <source>
        <dbReference type="ARBA" id="ARBA00022737"/>
    </source>
</evidence>
<dbReference type="PhylomeDB" id="T1JBI7"/>
<comment type="similarity">
    <text evidence="3">Belongs to the ABC transporter superfamily. ABCC family. Conjugate transporter (TC 3.A.1.208) subfamily.</text>
</comment>
<dbReference type="FunFam" id="3.40.50.300:FF:000074">
    <property type="entry name" value="Multidrug resistance-associated protein 5 isoform 1"/>
    <property type="match status" value="1"/>
</dbReference>
<reference evidence="21" key="1">
    <citation type="submission" date="2011-05" db="EMBL/GenBank/DDBJ databases">
        <authorList>
            <person name="Richards S.R."/>
            <person name="Qu J."/>
            <person name="Jiang H."/>
            <person name="Jhangiani S.N."/>
            <person name="Agravi P."/>
            <person name="Goodspeed R."/>
            <person name="Gross S."/>
            <person name="Mandapat C."/>
            <person name="Jackson L."/>
            <person name="Mathew T."/>
            <person name="Pu L."/>
            <person name="Thornton R."/>
            <person name="Saada N."/>
            <person name="Wilczek-Boney K.B."/>
            <person name="Lee S."/>
            <person name="Kovar C."/>
            <person name="Wu Y."/>
            <person name="Scherer S.E."/>
            <person name="Worley K.C."/>
            <person name="Muzny D.M."/>
            <person name="Gibbs R."/>
        </authorList>
    </citation>
    <scope>NUCLEOTIDE SEQUENCE</scope>
    <source>
        <strain evidence="21">Brora</strain>
    </source>
</reference>
<comment type="catalytic activity">
    <reaction evidence="15">
        <text>leukotriene C4(in) + ATP + H2O = leukotriene C4(out) + ADP + phosphate + H(+)</text>
        <dbReference type="Rhea" id="RHEA:38963"/>
        <dbReference type="ChEBI" id="CHEBI:15377"/>
        <dbReference type="ChEBI" id="CHEBI:15378"/>
        <dbReference type="ChEBI" id="CHEBI:30616"/>
        <dbReference type="ChEBI" id="CHEBI:43474"/>
        <dbReference type="ChEBI" id="CHEBI:57973"/>
        <dbReference type="ChEBI" id="CHEBI:456216"/>
    </reaction>
    <physiologicalReaction direction="left-to-right" evidence="15">
        <dbReference type="Rhea" id="RHEA:38964"/>
    </physiologicalReaction>
</comment>
<dbReference type="PANTHER" id="PTHR24223:SF443">
    <property type="entry name" value="MULTIDRUG-RESISTANCE LIKE PROTEIN 1, ISOFORM I"/>
    <property type="match status" value="1"/>
</dbReference>
<evidence type="ECO:0000256" key="12">
    <source>
        <dbReference type="ARBA" id="ARBA00022989"/>
    </source>
</evidence>
<evidence type="ECO:0000256" key="10">
    <source>
        <dbReference type="ARBA" id="ARBA00022840"/>
    </source>
</evidence>
<evidence type="ECO:0000256" key="3">
    <source>
        <dbReference type="ARBA" id="ARBA00009726"/>
    </source>
</evidence>
<feature type="transmembrane region" description="Helical" evidence="17">
    <location>
        <begin position="152"/>
        <end position="175"/>
    </location>
</feature>
<dbReference type="PROSITE" id="PS50893">
    <property type="entry name" value="ABC_TRANSPORTER_2"/>
    <property type="match status" value="2"/>
</dbReference>
<dbReference type="STRING" id="126957.T1JBI7"/>
<dbReference type="FunFam" id="3.40.50.300:FF:000293">
    <property type="entry name" value="ATP binding cassette subfamily C member 1"/>
    <property type="match status" value="1"/>
</dbReference>
<dbReference type="InterPro" id="IPR017871">
    <property type="entry name" value="ABC_transporter-like_CS"/>
</dbReference>
<keyword evidence="4" id="KW-0813">Transport</keyword>